<protein>
    <submittedName>
        <fullName evidence="1">Uncharacterized protein</fullName>
    </submittedName>
</protein>
<dbReference type="OrthoDB" id="4161186at2759"/>
<accession>A0A318YYA6</accession>
<dbReference type="Proteomes" id="UP000247647">
    <property type="component" value="Unassembled WGS sequence"/>
</dbReference>
<evidence type="ECO:0000313" key="2">
    <source>
        <dbReference type="Proteomes" id="UP000247647"/>
    </source>
</evidence>
<proteinExistence type="predicted"/>
<evidence type="ECO:0000313" key="1">
    <source>
        <dbReference type="EMBL" id="PYH39646.1"/>
    </source>
</evidence>
<organism evidence="1 2">
    <name type="scientific">Aspergillus neoniger (strain CBS 115656)</name>
    <dbReference type="NCBI Taxonomy" id="1448310"/>
    <lineage>
        <taxon>Eukaryota</taxon>
        <taxon>Fungi</taxon>
        <taxon>Dikarya</taxon>
        <taxon>Ascomycota</taxon>
        <taxon>Pezizomycotina</taxon>
        <taxon>Eurotiomycetes</taxon>
        <taxon>Eurotiomycetidae</taxon>
        <taxon>Eurotiales</taxon>
        <taxon>Aspergillaceae</taxon>
        <taxon>Aspergillus</taxon>
        <taxon>Aspergillus subgen. Circumdati</taxon>
    </lineage>
</organism>
<sequence>MAGEWFRRAPARENIEANDCEEAGQVHTGDESIGASRTEFCESDKSLPLSESTSGLRRRYRIVTDLSNRLIEARPRVVFRAHCVVPGFKNALPLLDSKAPDFNHVYGLIHFLKHGEPAWTSDGFEHEMSKVISAYYRCAKEGRSKGSWVMDYVRPLLDLAIDDLPLDSWSVQAEPYVWGPIPELQGDATSRKCMVELVITLNRVMQYIRRDYAPLMFGRLNLNL</sequence>
<dbReference type="AlphaFoldDB" id="A0A318YYA6"/>
<dbReference type="GeneID" id="37121444"/>
<reference evidence="1" key="1">
    <citation type="submission" date="2016-12" db="EMBL/GenBank/DDBJ databases">
        <title>The genomes of Aspergillus section Nigri reveals drivers in fungal speciation.</title>
        <authorList>
            <consortium name="DOE Joint Genome Institute"/>
            <person name="Vesth T.C."/>
            <person name="Nybo J."/>
            <person name="Theobald S."/>
            <person name="Brandl J."/>
            <person name="Frisvad J.C."/>
            <person name="Nielsen K.F."/>
            <person name="Lyhne E.K."/>
            <person name="Kogle M.E."/>
            <person name="Kuo A."/>
            <person name="Riley R."/>
            <person name="Clum A."/>
            <person name="Nolan M."/>
            <person name="Lipzen A."/>
            <person name="Salamov A."/>
            <person name="Henrissat B."/>
            <person name="Wiebenga A."/>
            <person name="De Vries R.P."/>
            <person name="Grigoriev I.V."/>
            <person name="Mortensen U.H."/>
            <person name="Andersen M.R."/>
            <person name="Baker S.E."/>
        </authorList>
    </citation>
    <scope>NUCLEOTIDE SEQUENCE [LARGE SCALE GENOMIC DNA]</scope>
    <source>
        <strain evidence="1">CBS 115656</strain>
    </source>
</reference>
<gene>
    <name evidence="1" type="ORF">BO87DRAFT_296444</name>
</gene>
<dbReference type="RefSeq" id="XP_025485124.1">
    <property type="nucleotide sequence ID" value="XM_025618988.1"/>
</dbReference>
<name>A0A318YYA6_ASPNB</name>
<keyword evidence="2" id="KW-1185">Reference proteome</keyword>
<dbReference type="EMBL" id="KZ821445">
    <property type="protein sequence ID" value="PYH39646.1"/>
    <property type="molecule type" value="Genomic_DNA"/>
</dbReference>